<feature type="domain" description="Xylose isomerase-like TIM barrel" evidence="2">
    <location>
        <begin position="21"/>
        <end position="268"/>
    </location>
</feature>
<dbReference type="SUPFAM" id="SSF51658">
    <property type="entry name" value="Xylose isomerase-like"/>
    <property type="match status" value="1"/>
</dbReference>
<protein>
    <submittedName>
        <fullName evidence="3">Sugar phosphate isomerase/epimerase</fullName>
    </submittedName>
</protein>
<evidence type="ECO:0000259" key="2">
    <source>
        <dbReference type="Pfam" id="PF01261"/>
    </source>
</evidence>
<organism evidence="3 4">
    <name type="scientific">Glutamicibacter mishrai</name>
    <dbReference type="NCBI Taxonomy" id="1775880"/>
    <lineage>
        <taxon>Bacteria</taxon>
        <taxon>Bacillati</taxon>
        <taxon>Actinomycetota</taxon>
        <taxon>Actinomycetes</taxon>
        <taxon>Micrococcales</taxon>
        <taxon>Micrococcaceae</taxon>
        <taxon>Glutamicibacter</taxon>
    </lineage>
</organism>
<dbReference type="Gene3D" id="3.20.20.150">
    <property type="entry name" value="Divalent-metal-dependent TIM barrel enzymes"/>
    <property type="match status" value="1"/>
</dbReference>
<evidence type="ECO:0000313" key="3">
    <source>
        <dbReference type="EMBL" id="QIV87169.1"/>
    </source>
</evidence>
<sequence>MSFELSLNTGTTPNLNLHEAVEAAARAGLTHIGPWRHLLEEAGGAQRAADIIKEGGLQASTLCRGGFLTATSNEAQKEAFESNRKAIEEAAAIGAGNLIMVVGGLPSAAHVLGGTGDPQDKDIVGARDRVARALDQLVPVALDHGVCLVLEALHPMYAADRAVLSTLGQALDLATAHPAEAVGVVVDTFHVFWDPQLQQQIQRAGHERRLASYQICDFNLPIASNALQSRGMMGDGHIDFPSISRWMTKAGYQGPVEVEIFNDEINGQDADLTLAAMSERYQSLVLPHLEQAAGIQPASAIN</sequence>
<dbReference type="InterPro" id="IPR050312">
    <property type="entry name" value="IolE/XylAMocC-like"/>
</dbReference>
<keyword evidence="4" id="KW-1185">Reference proteome</keyword>
<dbReference type="AlphaFoldDB" id="A0A6H0SL80"/>
<dbReference type="Pfam" id="PF01261">
    <property type="entry name" value="AP_endonuc_2"/>
    <property type="match status" value="1"/>
</dbReference>
<accession>A0A6H0SL80</accession>
<dbReference type="InterPro" id="IPR036237">
    <property type="entry name" value="Xyl_isomerase-like_sf"/>
</dbReference>
<gene>
    <name evidence="3" type="ORF">D3791_08510</name>
</gene>
<dbReference type="InterPro" id="IPR013022">
    <property type="entry name" value="Xyl_isomerase-like_TIM-brl"/>
</dbReference>
<dbReference type="GO" id="GO:0016853">
    <property type="term" value="F:isomerase activity"/>
    <property type="evidence" value="ECO:0007669"/>
    <property type="project" value="UniProtKB-KW"/>
</dbReference>
<evidence type="ECO:0000313" key="4">
    <source>
        <dbReference type="Proteomes" id="UP000502331"/>
    </source>
</evidence>
<dbReference type="EMBL" id="CP032549">
    <property type="protein sequence ID" value="QIV87169.1"/>
    <property type="molecule type" value="Genomic_DNA"/>
</dbReference>
<name>A0A6H0SL80_9MICC</name>
<dbReference type="PANTHER" id="PTHR12110">
    <property type="entry name" value="HYDROXYPYRUVATE ISOMERASE"/>
    <property type="match status" value="1"/>
</dbReference>
<proteinExistence type="predicted"/>
<dbReference type="Proteomes" id="UP000502331">
    <property type="component" value="Chromosome"/>
</dbReference>
<dbReference type="RefSeq" id="WP_172511912.1">
    <property type="nucleotide sequence ID" value="NZ_CP032549.1"/>
</dbReference>
<dbReference type="PANTHER" id="PTHR12110:SF52">
    <property type="entry name" value="XYLOSE ISOMERASE"/>
    <property type="match status" value="1"/>
</dbReference>
<keyword evidence="3" id="KW-0413">Isomerase</keyword>
<evidence type="ECO:0000256" key="1">
    <source>
        <dbReference type="ARBA" id="ARBA00023277"/>
    </source>
</evidence>
<keyword evidence="1" id="KW-0119">Carbohydrate metabolism</keyword>
<reference evidence="3 4" key="1">
    <citation type="submission" date="2018-09" db="EMBL/GenBank/DDBJ databases">
        <title>Glutamicibacter mishrai S5-52T (LMG 29155T = KCTC 39846T).</title>
        <authorList>
            <person name="Das S.K."/>
        </authorList>
    </citation>
    <scope>NUCLEOTIDE SEQUENCE [LARGE SCALE GENOMIC DNA]</scope>
    <source>
        <strain evidence="3 4">S5-52</strain>
    </source>
</reference>